<accession>A0A0D2HNG5</accession>
<evidence type="ECO:0000313" key="7">
    <source>
        <dbReference type="Proteomes" id="UP000053789"/>
    </source>
</evidence>
<organism evidence="6 7">
    <name type="scientific">Cladophialophora bantiana (strain ATCC 10958 / CBS 173.52 / CDC B-1940 / NIH 8579)</name>
    <name type="common">Xylohypha bantiana</name>
    <dbReference type="NCBI Taxonomy" id="1442370"/>
    <lineage>
        <taxon>Eukaryota</taxon>
        <taxon>Fungi</taxon>
        <taxon>Dikarya</taxon>
        <taxon>Ascomycota</taxon>
        <taxon>Pezizomycotina</taxon>
        <taxon>Eurotiomycetes</taxon>
        <taxon>Chaetothyriomycetidae</taxon>
        <taxon>Chaetothyriales</taxon>
        <taxon>Herpotrichiellaceae</taxon>
        <taxon>Cladophialophora</taxon>
    </lineage>
</organism>
<dbReference type="InterPro" id="IPR017853">
    <property type="entry name" value="GH"/>
</dbReference>
<dbReference type="Pfam" id="PF00128">
    <property type="entry name" value="Alpha-amylase"/>
    <property type="match status" value="1"/>
</dbReference>
<name>A0A0D2HNG5_CLAB1</name>
<dbReference type="GeneID" id="27700312"/>
<sequence length="585" mass="67570">MIEILHQQHERKWWKEAVVYQIYPASFKDSNGDGVGDIPGILSKLDYIRDLGVDVIWVCPHYKSPQVDMGYDIQDYEDIHDKYGTLEQTEELIKAVHDRGMRVIFDLVINHTSSLHRWFQESRSSKTNPKRDWYIWRPAKYDADGNRCRPNNWRSNFSKPAWTWDETSQEYYLHLYAPEQPDLNWENNECRRAIYQSAIKFWLDKGIDGFRIDTVNLYSKHPGLPDAPVVYPENESQPAMMYYANGPRMQEYLCEINDILAKYDTMTVGELPYTPNEADVMAYISARNKQLNMVFNFDVVDLGQTPGARFIPRPFTTKDFKRELFKWQSVIENTDAWTTVFLENHDQGRSVSRFASDLPEFRVRAAKMLAAILATLTGTLFIYQGQEIGMINAPRSWSADEYKCIKSVSHLNEVREKSQSDPNALSEALDTLQKTARDHARVPMQWKGQGANAGFCPDHVKPWMSVLESHEQINVEDQVGNKNSVLEFWKRMVSLRKARKDVFVYGKFREIESEKADDDMVVFVKEGTDGTKSLTVANMSSQEKKWAPMGVLEDDRTFSLAVANVDDPGKDSMQPFEARVYVSAS</sequence>
<dbReference type="CDD" id="cd11333">
    <property type="entry name" value="AmyAc_SI_OligoGlu_DGase"/>
    <property type="match status" value="1"/>
</dbReference>
<evidence type="ECO:0000256" key="1">
    <source>
        <dbReference type="ARBA" id="ARBA00008061"/>
    </source>
</evidence>
<dbReference type="InterPro" id="IPR006047">
    <property type="entry name" value="GH13_cat_dom"/>
</dbReference>
<dbReference type="GO" id="GO:0004575">
    <property type="term" value="F:sucrose alpha-glucosidase activity"/>
    <property type="evidence" value="ECO:0007669"/>
    <property type="project" value="TreeGrafter"/>
</dbReference>
<reference evidence="6" key="1">
    <citation type="submission" date="2015-01" db="EMBL/GenBank/DDBJ databases">
        <title>The Genome Sequence of Cladophialophora bantiana CBS 173.52.</title>
        <authorList>
            <consortium name="The Broad Institute Genomics Platform"/>
            <person name="Cuomo C."/>
            <person name="de Hoog S."/>
            <person name="Gorbushina A."/>
            <person name="Stielow B."/>
            <person name="Teixiera M."/>
            <person name="Abouelleil A."/>
            <person name="Chapman S.B."/>
            <person name="Priest M."/>
            <person name="Young S.K."/>
            <person name="Wortman J."/>
            <person name="Nusbaum C."/>
            <person name="Birren B."/>
        </authorList>
    </citation>
    <scope>NUCLEOTIDE SEQUENCE [LARGE SCALE GENOMIC DNA]</scope>
    <source>
        <strain evidence="6">CBS 173.52</strain>
    </source>
</reference>
<dbReference type="GO" id="GO:0000025">
    <property type="term" value="P:maltose catabolic process"/>
    <property type="evidence" value="ECO:0007669"/>
    <property type="project" value="TreeGrafter"/>
</dbReference>
<protein>
    <recommendedName>
        <fullName evidence="5">Glycosyl hydrolase family 13 catalytic domain-containing protein</fullName>
    </recommendedName>
</protein>
<dbReference type="RefSeq" id="XP_016619069.1">
    <property type="nucleotide sequence ID" value="XM_016765119.1"/>
</dbReference>
<dbReference type="GO" id="GO:0004574">
    <property type="term" value="F:oligo-1,6-glucosidase activity"/>
    <property type="evidence" value="ECO:0007669"/>
    <property type="project" value="TreeGrafter"/>
</dbReference>
<dbReference type="HOGENOM" id="CLU_006462_1_2_1"/>
<evidence type="ECO:0000313" key="6">
    <source>
        <dbReference type="EMBL" id="KIW92400.1"/>
    </source>
</evidence>
<dbReference type="EMBL" id="KN846989">
    <property type="protein sequence ID" value="KIW92400.1"/>
    <property type="molecule type" value="Genomic_DNA"/>
</dbReference>
<dbReference type="AlphaFoldDB" id="A0A0D2HNG5"/>
<dbReference type="Proteomes" id="UP000053789">
    <property type="component" value="Unassembled WGS sequence"/>
</dbReference>
<keyword evidence="4" id="KW-0462">Maltose metabolism</keyword>
<keyword evidence="2" id="KW-0378">Hydrolase</keyword>
<keyword evidence="3" id="KW-0326">Glycosidase</keyword>
<dbReference type="FunFam" id="3.20.20.80:FF:000087">
    <property type="entry name" value="Oligo-1,6-glucosidase IMA1"/>
    <property type="match status" value="1"/>
</dbReference>
<dbReference type="GO" id="GO:0004556">
    <property type="term" value="F:alpha-amylase activity"/>
    <property type="evidence" value="ECO:0007669"/>
    <property type="project" value="TreeGrafter"/>
</dbReference>
<dbReference type="SUPFAM" id="SSF51445">
    <property type="entry name" value="(Trans)glycosidases"/>
    <property type="match status" value="1"/>
</dbReference>
<gene>
    <name evidence="6" type="ORF">Z519_07384</name>
</gene>
<dbReference type="FunFam" id="3.90.400.10:FF:000004">
    <property type="entry name" value="Oligo-1,6-glucosidase"/>
    <property type="match status" value="1"/>
</dbReference>
<dbReference type="GO" id="GO:0005987">
    <property type="term" value="P:sucrose catabolic process"/>
    <property type="evidence" value="ECO:0007669"/>
    <property type="project" value="TreeGrafter"/>
</dbReference>
<evidence type="ECO:0000256" key="3">
    <source>
        <dbReference type="ARBA" id="ARBA00023295"/>
    </source>
</evidence>
<dbReference type="OrthoDB" id="1740265at2759"/>
<dbReference type="SMART" id="SM00642">
    <property type="entry name" value="Aamy"/>
    <property type="match status" value="1"/>
</dbReference>
<feature type="domain" description="Glycosyl hydrolase family 13 catalytic" evidence="5">
    <location>
        <begin position="21"/>
        <end position="441"/>
    </location>
</feature>
<dbReference type="InterPro" id="IPR045857">
    <property type="entry name" value="O16G_dom_2"/>
</dbReference>
<dbReference type="GO" id="GO:0033934">
    <property type="term" value="F:glucan 1,4-alpha-maltotriohydrolase activity"/>
    <property type="evidence" value="ECO:0007669"/>
    <property type="project" value="TreeGrafter"/>
</dbReference>
<dbReference type="PANTHER" id="PTHR10357">
    <property type="entry name" value="ALPHA-AMYLASE FAMILY MEMBER"/>
    <property type="match status" value="1"/>
</dbReference>
<keyword evidence="7" id="KW-1185">Reference proteome</keyword>
<dbReference type="PANTHER" id="PTHR10357:SF179">
    <property type="entry name" value="NEUTRAL AND BASIC AMINO ACID TRANSPORT PROTEIN RBAT"/>
    <property type="match status" value="1"/>
</dbReference>
<comment type="similarity">
    <text evidence="1">Belongs to the glycosyl hydrolase 13 family.</text>
</comment>
<proteinExistence type="inferred from homology"/>
<dbReference type="FunFam" id="3.20.20.80:FF:000064">
    <property type="entry name" value="Oligo-1,6-glucosidase"/>
    <property type="match status" value="1"/>
</dbReference>
<dbReference type="VEuPathDB" id="FungiDB:Z519_07384"/>
<evidence type="ECO:0000256" key="2">
    <source>
        <dbReference type="ARBA" id="ARBA00022801"/>
    </source>
</evidence>
<dbReference type="Gene3D" id="3.90.400.10">
    <property type="entry name" value="Oligo-1,6-glucosidase, Domain 2"/>
    <property type="match status" value="1"/>
</dbReference>
<dbReference type="Gene3D" id="3.20.20.80">
    <property type="entry name" value="Glycosidases"/>
    <property type="match status" value="1"/>
</dbReference>
<evidence type="ECO:0000256" key="4">
    <source>
        <dbReference type="ARBA" id="ARBA00026248"/>
    </source>
</evidence>
<evidence type="ECO:0000259" key="5">
    <source>
        <dbReference type="SMART" id="SM00642"/>
    </source>
</evidence>